<feature type="region of interest" description="Disordered" evidence="7">
    <location>
        <begin position="1"/>
        <end position="32"/>
    </location>
</feature>
<comment type="similarity">
    <text evidence="2">Belongs to the FLZ family.</text>
</comment>
<dbReference type="Gramene" id="Kaladp0024s0462.1.v1.1">
    <property type="protein sequence ID" value="Kaladp0024s0462.1.v1.1"/>
    <property type="gene ID" value="Kaladp0024s0462.v1.1"/>
</dbReference>
<evidence type="ECO:0000256" key="1">
    <source>
        <dbReference type="ARBA" id="ARBA00004496"/>
    </source>
</evidence>
<dbReference type="PROSITE" id="PS51795">
    <property type="entry name" value="ZF_FLZ"/>
    <property type="match status" value="1"/>
</dbReference>
<keyword evidence="4" id="KW-0479">Metal-binding</keyword>
<dbReference type="InterPro" id="IPR007650">
    <property type="entry name" value="Zf-FLZ_dom"/>
</dbReference>
<organism evidence="9 10">
    <name type="scientific">Kalanchoe fedtschenkoi</name>
    <name type="common">Lavender scallops</name>
    <name type="synonym">South American air plant</name>
    <dbReference type="NCBI Taxonomy" id="63787"/>
    <lineage>
        <taxon>Eukaryota</taxon>
        <taxon>Viridiplantae</taxon>
        <taxon>Streptophyta</taxon>
        <taxon>Embryophyta</taxon>
        <taxon>Tracheophyta</taxon>
        <taxon>Spermatophyta</taxon>
        <taxon>Magnoliopsida</taxon>
        <taxon>eudicotyledons</taxon>
        <taxon>Gunneridae</taxon>
        <taxon>Pentapetalae</taxon>
        <taxon>Saxifragales</taxon>
        <taxon>Crassulaceae</taxon>
        <taxon>Kalanchoe</taxon>
    </lineage>
</organism>
<dbReference type="PANTHER" id="PTHR33059:SF76">
    <property type="entry name" value="FCS-LIKE ZINC FINGER 7"/>
    <property type="match status" value="1"/>
</dbReference>
<comment type="subcellular location">
    <subcellularLocation>
        <location evidence="1">Cytoplasm</location>
    </subcellularLocation>
</comment>
<evidence type="ECO:0000256" key="2">
    <source>
        <dbReference type="ARBA" id="ARBA00009374"/>
    </source>
</evidence>
<dbReference type="Proteomes" id="UP000594263">
    <property type="component" value="Unplaced"/>
</dbReference>
<evidence type="ECO:0000259" key="8">
    <source>
        <dbReference type="PROSITE" id="PS51795"/>
    </source>
</evidence>
<evidence type="ECO:0000256" key="4">
    <source>
        <dbReference type="ARBA" id="ARBA00022723"/>
    </source>
</evidence>
<evidence type="ECO:0000313" key="9">
    <source>
        <dbReference type="EnsemblPlants" id="Kaladp0024s0462.1.v1.1"/>
    </source>
</evidence>
<accession>A0A7N0ZSH8</accession>
<keyword evidence="10" id="KW-1185">Reference proteome</keyword>
<evidence type="ECO:0000256" key="3">
    <source>
        <dbReference type="ARBA" id="ARBA00022490"/>
    </source>
</evidence>
<dbReference type="GO" id="GO:0005737">
    <property type="term" value="C:cytoplasm"/>
    <property type="evidence" value="ECO:0007669"/>
    <property type="project" value="UniProtKB-SubCell"/>
</dbReference>
<evidence type="ECO:0000256" key="6">
    <source>
        <dbReference type="PROSITE-ProRule" id="PRU01131"/>
    </source>
</evidence>
<keyword evidence="5" id="KW-0862">Zinc</keyword>
<dbReference type="Pfam" id="PF04570">
    <property type="entry name" value="zf-FLZ"/>
    <property type="match status" value="1"/>
</dbReference>
<reference evidence="9" key="1">
    <citation type="submission" date="2021-01" db="UniProtKB">
        <authorList>
            <consortium name="EnsemblPlants"/>
        </authorList>
    </citation>
    <scope>IDENTIFICATION</scope>
</reference>
<name>A0A7N0ZSH8_KALFE</name>
<sequence length="127" mass="14682">MLMGSTRPKTHIRRTSSMRGLALSDDHTPPPPTAMFTAGHHHNQFSEIQPASSDYHWMTSSINNYNNPRRRNSDPFYQSGFLRTCGFCRRRLAAARDLYMYKGDGAFCSFECREEQMKRDGERIAED</sequence>
<dbReference type="PANTHER" id="PTHR33059">
    <property type="entry name" value="FCS-LIKE ZINC FINGER 5"/>
    <property type="match status" value="1"/>
</dbReference>
<feature type="zinc finger region" description="FLZ-type" evidence="6">
    <location>
        <begin position="80"/>
        <end position="124"/>
    </location>
</feature>
<keyword evidence="5" id="KW-0863">Zinc-finger</keyword>
<feature type="domain" description="FLZ-type" evidence="8">
    <location>
        <begin position="80"/>
        <end position="124"/>
    </location>
</feature>
<dbReference type="AlphaFoldDB" id="A0A7N0ZSH8"/>
<dbReference type="GO" id="GO:0008270">
    <property type="term" value="F:zinc ion binding"/>
    <property type="evidence" value="ECO:0007669"/>
    <property type="project" value="UniProtKB-KW"/>
</dbReference>
<evidence type="ECO:0000256" key="7">
    <source>
        <dbReference type="SAM" id="MobiDB-lite"/>
    </source>
</evidence>
<protein>
    <recommendedName>
        <fullName evidence="8">FLZ-type domain-containing protein</fullName>
    </recommendedName>
</protein>
<evidence type="ECO:0000256" key="5">
    <source>
        <dbReference type="ARBA" id="ARBA00022771"/>
    </source>
</evidence>
<evidence type="ECO:0000313" key="10">
    <source>
        <dbReference type="Proteomes" id="UP000594263"/>
    </source>
</evidence>
<dbReference type="EnsemblPlants" id="Kaladp0024s0462.1.v1.1">
    <property type="protein sequence ID" value="Kaladp0024s0462.1.v1.1"/>
    <property type="gene ID" value="Kaladp0024s0462.v1.1"/>
</dbReference>
<keyword evidence="3" id="KW-0963">Cytoplasm</keyword>
<proteinExistence type="inferred from homology"/>